<dbReference type="Pfam" id="PF00326">
    <property type="entry name" value="Peptidase_S9"/>
    <property type="match status" value="1"/>
</dbReference>
<dbReference type="PANTHER" id="PTHR42776:SF27">
    <property type="entry name" value="DIPEPTIDYL PEPTIDASE FAMILY MEMBER 6"/>
    <property type="match status" value="1"/>
</dbReference>
<evidence type="ECO:0000259" key="2">
    <source>
        <dbReference type="Pfam" id="PF00326"/>
    </source>
</evidence>
<keyword evidence="1" id="KW-0378">Hydrolase</keyword>
<reference evidence="3 4" key="1">
    <citation type="submission" date="2023-05" db="EMBL/GenBank/DDBJ databases">
        <title>Flavobacterium sedimenti sp. nov., isolated from the sediment.</title>
        <authorList>
            <person name="Wu N."/>
        </authorList>
    </citation>
    <scope>NUCLEOTIDE SEQUENCE [LARGE SCALE GENOMIC DNA]</scope>
    <source>
        <strain evidence="3 4">YZ-48</strain>
    </source>
</reference>
<dbReference type="Gene3D" id="3.40.50.1820">
    <property type="entry name" value="alpha/beta hydrolase"/>
    <property type="match status" value="1"/>
</dbReference>
<keyword evidence="4" id="KW-1185">Reference proteome</keyword>
<proteinExistence type="predicted"/>
<evidence type="ECO:0000313" key="3">
    <source>
        <dbReference type="EMBL" id="MDI9257955.1"/>
    </source>
</evidence>
<dbReference type="Proteomes" id="UP001230035">
    <property type="component" value="Unassembled WGS sequence"/>
</dbReference>
<comment type="caution">
    <text evidence="3">The sequence shown here is derived from an EMBL/GenBank/DDBJ whole genome shotgun (WGS) entry which is preliminary data.</text>
</comment>
<sequence length="863" mass="98744">MRDINSSIFFIIFFGFVSCSLWGQVSPKKHLAESDYGLWSTLEIKCASATGDWVCYNLAYESKSDTLFVRDKSAKKRFAFPKGTHGVFGRDNRFACLVGSTLKVLNLKTGFIKAIDSVRKFRFSSDGHTLVVLKENQQLVLERKGLAFAEIERVTGFYFNPSGTGMVYTIAKEKASLHYCPFDGIQEHFEKLASEKDVVFENIVWQQNGASFVCLKRDTGPKKENDGVRLYCYRLLDKREFELPIKSTGEGNVIDEKMVSKFTLSHDGKRVFFYLRAVRLSDNGKDVVQIWNGNDTWIYSQTEREAHPENQFCYVWWPDGGQFLKLTTAERSNIMLSGDGQYAITYNPKGVKTQFEFNNKIECFVLDLKSPDVGSHLQEKMCLADEVMPSFGGKYFLYRIDEDWFVYELLTKKHSRVSVNFQRKLHLLNTRGGVKPAFSIAGWTAHDADLLVYDDFDLWAISLKDLGVKRLTKGREKEIIFRIVPSTGQTKKIPILDGFTYPLLSLEKGFYLKAVGRRSKATGYYGWQGTAYPLLFEDKAVTDLCFTEGSLTLYCKVEDFNESPKLVALAKNRKPVEVFCSNPQQSSYYWGSSKLIDYEVNGKLLQGALFYPANYDAHKKYPMVVYIYEEMSNHVHNYVNPSVYNGGGLNLSVLTSKGYFVLYPDIAYETDYVGKSATDCTIGATQKVIEMGLIDKDKIALMGHSFGGYETAFIATQTDLFATVIVGAGVTDLVSSYLSVGWNNGRAEIWRYESDQWRMSKSLYEGMEVYLKNSPIMFADQVKVPLLIWTGELDRQVHYYQSIAFYNALRRLGKKQIMLVYPENRHRLTNDKSQIDFTRRYEQWLDYFLKGDTSPKWIENGIN</sequence>
<name>A0ABT6XSJ8_9FLAO</name>
<dbReference type="EMBL" id="JASGBP010000007">
    <property type="protein sequence ID" value="MDI9257955.1"/>
    <property type="molecule type" value="Genomic_DNA"/>
</dbReference>
<gene>
    <name evidence="3" type="ORF">QHT84_11070</name>
</gene>
<dbReference type="RefSeq" id="WP_283239632.1">
    <property type="nucleotide sequence ID" value="NZ_JASGBP010000007.1"/>
</dbReference>
<feature type="domain" description="Peptidase S9 prolyl oligopeptidase catalytic" evidence="2">
    <location>
        <begin position="674"/>
        <end position="850"/>
    </location>
</feature>
<dbReference type="InterPro" id="IPR001375">
    <property type="entry name" value="Peptidase_S9_cat"/>
</dbReference>
<dbReference type="PROSITE" id="PS51257">
    <property type="entry name" value="PROKAR_LIPOPROTEIN"/>
    <property type="match status" value="1"/>
</dbReference>
<evidence type="ECO:0000256" key="1">
    <source>
        <dbReference type="ARBA" id="ARBA00022801"/>
    </source>
</evidence>
<organism evidence="3 4">
    <name type="scientific">Flavobacterium sedimenticola</name>
    <dbReference type="NCBI Taxonomy" id="3043286"/>
    <lineage>
        <taxon>Bacteria</taxon>
        <taxon>Pseudomonadati</taxon>
        <taxon>Bacteroidota</taxon>
        <taxon>Flavobacteriia</taxon>
        <taxon>Flavobacteriales</taxon>
        <taxon>Flavobacteriaceae</taxon>
        <taxon>Flavobacterium</taxon>
    </lineage>
</organism>
<dbReference type="InterPro" id="IPR029058">
    <property type="entry name" value="AB_hydrolase_fold"/>
</dbReference>
<protein>
    <submittedName>
        <fullName evidence="3">Prolyl oligopeptidase family serine peptidase</fullName>
    </submittedName>
</protein>
<accession>A0ABT6XSJ8</accession>
<dbReference type="PANTHER" id="PTHR42776">
    <property type="entry name" value="SERINE PEPTIDASE S9 FAMILY MEMBER"/>
    <property type="match status" value="1"/>
</dbReference>
<dbReference type="SUPFAM" id="SSF53474">
    <property type="entry name" value="alpha/beta-Hydrolases"/>
    <property type="match status" value="1"/>
</dbReference>
<dbReference type="SUPFAM" id="SSF82171">
    <property type="entry name" value="DPP6 N-terminal domain-like"/>
    <property type="match status" value="1"/>
</dbReference>
<evidence type="ECO:0000313" key="4">
    <source>
        <dbReference type="Proteomes" id="UP001230035"/>
    </source>
</evidence>